<dbReference type="EMBL" id="PSQE01000004">
    <property type="protein sequence ID" value="RHN62750.1"/>
    <property type="molecule type" value="Genomic_DNA"/>
</dbReference>
<name>A0A396IAY5_MEDTR</name>
<reference evidence="1" key="1">
    <citation type="journal article" date="2018" name="Nat. Plants">
        <title>Whole-genome landscape of Medicago truncatula symbiotic genes.</title>
        <authorList>
            <person name="Pecrix Y."/>
            <person name="Gamas P."/>
            <person name="Carrere S."/>
        </authorList>
    </citation>
    <scope>NUCLEOTIDE SEQUENCE</scope>
    <source>
        <tissue evidence="1">Leaves</tissue>
    </source>
</reference>
<accession>A0A396IAY5</accession>
<protein>
    <submittedName>
        <fullName evidence="1">Uncharacterized protein</fullName>
    </submittedName>
</protein>
<gene>
    <name evidence="1" type="ORF">MtrunA17_Chr4g0050791</name>
</gene>
<sequence>MVAVAQLIKIFHIMCQNHRKRNPLHIFPVKKTRAVCILSANADCLLQLKRFLCFSLKNRACPVSNKGTH</sequence>
<organism evidence="1">
    <name type="scientific">Medicago truncatula</name>
    <name type="common">Barrel medic</name>
    <name type="synonym">Medicago tribuloides</name>
    <dbReference type="NCBI Taxonomy" id="3880"/>
    <lineage>
        <taxon>Eukaryota</taxon>
        <taxon>Viridiplantae</taxon>
        <taxon>Streptophyta</taxon>
        <taxon>Embryophyta</taxon>
        <taxon>Tracheophyta</taxon>
        <taxon>Spermatophyta</taxon>
        <taxon>Magnoliopsida</taxon>
        <taxon>eudicotyledons</taxon>
        <taxon>Gunneridae</taxon>
        <taxon>Pentapetalae</taxon>
        <taxon>rosids</taxon>
        <taxon>fabids</taxon>
        <taxon>Fabales</taxon>
        <taxon>Fabaceae</taxon>
        <taxon>Papilionoideae</taxon>
        <taxon>50 kb inversion clade</taxon>
        <taxon>NPAAA clade</taxon>
        <taxon>Hologalegina</taxon>
        <taxon>IRL clade</taxon>
        <taxon>Trifolieae</taxon>
        <taxon>Medicago</taxon>
    </lineage>
</organism>
<proteinExistence type="predicted"/>
<dbReference type="AlphaFoldDB" id="A0A396IAY5"/>
<dbReference type="Gramene" id="rna25355">
    <property type="protein sequence ID" value="RHN62750.1"/>
    <property type="gene ID" value="gene25355"/>
</dbReference>
<comment type="caution">
    <text evidence="1">The sequence shown here is derived from an EMBL/GenBank/DDBJ whole genome shotgun (WGS) entry which is preliminary data.</text>
</comment>
<evidence type="ECO:0000313" key="1">
    <source>
        <dbReference type="EMBL" id="RHN62750.1"/>
    </source>
</evidence>
<dbReference type="Proteomes" id="UP000265566">
    <property type="component" value="Chromosome 4"/>
</dbReference>